<gene>
    <name evidence="5" type="ORF">ECRASSUSDP1_LOCUS12926</name>
</gene>
<keyword evidence="6" id="KW-1185">Reference proteome</keyword>
<evidence type="ECO:0000256" key="2">
    <source>
        <dbReference type="ARBA" id="ARBA00022771"/>
    </source>
</evidence>
<sequence>MKSSKSAKEPCVDKSTLEYSTRGLDYCQFSGKKYNIKERAPRILVHCGHTFSTESLKKLYKKKKLRCPLCRKLIKNLDSVEKLPLNMSIMYELLHDDETLIEIETGIENEEETEEKDTDPQEEAVKNFLCSNNKVGFRRTTGIDTEPFVVGLYGLKKLSDLQN</sequence>
<name>A0AAD1UR52_EUPCR</name>
<evidence type="ECO:0000256" key="1">
    <source>
        <dbReference type="ARBA" id="ARBA00022723"/>
    </source>
</evidence>
<evidence type="ECO:0000313" key="5">
    <source>
        <dbReference type="EMBL" id="CAI2371602.1"/>
    </source>
</evidence>
<accession>A0AAD1UR52</accession>
<dbReference type="Pfam" id="PF13445">
    <property type="entry name" value="zf-RING_UBOX"/>
    <property type="match status" value="1"/>
</dbReference>
<keyword evidence="1" id="KW-0479">Metal-binding</keyword>
<dbReference type="AlphaFoldDB" id="A0AAD1UR52"/>
<dbReference type="PANTHER" id="PTHR22791">
    <property type="entry name" value="RING-TYPE DOMAIN-CONTAINING PROTEIN"/>
    <property type="match status" value="1"/>
</dbReference>
<evidence type="ECO:0000313" key="6">
    <source>
        <dbReference type="Proteomes" id="UP001295684"/>
    </source>
</evidence>
<dbReference type="Gene3D" id="3.30.40.10">
    <property type="entry name" value="Zinc/RING finger domain, C3HC4 (zinc finger)"/>
    <property type="match status" value="1"/>
</dbReference>
<dbReference type="GO" id="GO:0016567">
    <property type="term" value="P:protein ubiquitination"/>
    <property type="evidence" value="ECO:0007669"/>
    <property type="project" value="TreeGrafter"/>
</dbReference>
<dbReference type="EMBL" id="CAMPGE010012846">
    <property type="protein sequence ID" value="CAI2371602.1"/>
    <property type="molecule type" value="Genomic_DNA"/>
</dbReference>
<organism evidence="5 6">
    <name type="scientific">Euplotes crassus</name>
    <dbReference type="NCBI Taxonomy" id="5936"/>
    <lineage>
        <taxon>Eukaryota</taxon>
        <taxon>Sar</taxon>
        <taxon>Alveolata</taxon>
        <taxon>Ciliophora</taxon>
        <taxon>Intramacronucleata</taxon>
        <taxon>Spirotrichea</taxon>
        <taxon>Hypotrichia</taxon>
        <taxon>Euplotida</taxon>
        <taxon>Euplotidae</taxon>
        <taxon>Moneuplotes</taxon>
    </lineage>
</organism>
<feature type="domain" description="Zinc finger RING-type eukaryotic" evidence="4">
    <location>
        <begin position="30"/>
        <end position="68"/>
    </location>
</feature>
<dbReference type="InterPro" id="IPR013083">
    <property type="entry name" value="Znf_RING/FYVE/PHD"/>
</dbReference>
<keyword evidence="3" id="KW-0862">Zinc</keyword>
<reference evidence="5" key="1">
    <citation type="submission" date="2023-07" db="EMBL/GenBank/DDBJ databases">
        <authorList>
            <consortium name="AG Swart"/>
            <person name="Singh M."/>
            <person name="Singh A."/>
            <person name="Seah K."/>
            <person name="Emmerich C."/>
        </authorList>
    </citation>
    <scope>NUCLEOTIDE SEQUENCE</scope>
    <source>
        <strain evidence="5">DP1</strain>
    </source>
</reference>
<keyword evidence="2" id="KW-0863">Zinc-finger</keyword>
<dbReference type="InterPro" id="IPR051435">
    <property type="entry name" value="RING_finger_E3_ubiq-ligases"/>
</dbReference>
<dbReference type="PANTHER" id="PTHR22791:SF6">
    <property type="entry name" value="RING-TYPE DOMAIN-CONTAINING PROTEIN"/>
    <property type="match status" value="1"/>
</dbReference>
<dbReference type="InterPro" id="IPR027370">
    <property type="entry name" value="Znf-RING_euk"/>
</dbReference>
<dbReference type="Proteomes" id="UP001295684">
    <property type="component" value="Unassembled WGS sequence"/>
</dbReference>
<protein>
    <recommendedName>
        <fullName evidence="4">Zinc finger RING-type eukaryotic domain-containing protein</fullName>
    </recommendedName>
</protein>
<dbReference type="GO" id="GO:0061630">
    <property type="term" value="F:ubiquitin protein ligase activity"/>
    <property type="evidence" value="ECO:0007669"/>
    <property type="project" value="TreeGrafter"/>
</dbReference>
<evidence type="ECO:0000259" key="4">
    <source>
        <dbReference type="Pfam" id="PF13445"/>
    </source>
</evidence>
<dbReference type="GO" id="GO:0008270">
    <property type="term" value="F:zinc ion binding"/>
    <property type="evidence" value="ECO:0007669"/>
    <property type="project" value="UniProtKB-KW"/>
</dbReference>
<evidence type="ECO:0000256" key="3">
    <source>
        <dbReference type="ARBA" id="ARBA00022833"/>
    </source>
</evidence>
<dbReference type="SUPFAM" id="SSF57850">
    <property type="entry name" value="RING/U-box"/>
    <property type="match status" value="1"/>
</dbReference>
<proteinExistence type="predicted"/>
<comment type="caution">
    <text evidence="5">The sequence shown here is derived from an EMBL/GenBank/DDBJ whole genome shotgun (WGS) entry which is preliminary data.</text>
</comment>